<feature type="transmembrane region" description="Helical" evidence="8">
    <location>
        <begin position="26"/>
        <end position="46"/>
    </location>
</feature>
<evidence type="ECO:0000256" key="7">
    <source>
        <dbReference type="ARBA" id="ARBA00023136"/>
    </source>
</evidence>
<dbReference type="InterPro" id="IPR037294">
    <property type="entry name" value="ABC_BtuC-like"/>
</dbReference>
<keyword evidence="3" id="KW-0813">Transport</keyword>
<reference evidence="9 10" key="1">
    <citation type="submission" date="2017-03" db="EMBL/GenBank/DDBJ databases">
        <title>Genome sequence of Clostridium hungatei DSM 14427.</title>
        <authorList>
            <person name="Poehlein A."/>
            <person name="Daniel R."/>
        </authorList>
    </citation>
    <scope>NUCLEOTIDE SEQUENCE [LARGE SCALE GENOMIC DNA]</scope>
    <source>
        <strain evidence="9 10">DSM 14427</strain>
    </source>
</reference>
<dbReference type="GO" id="GO:0005886">
    <property type="term" value="C:plasma membrane"/>
    <property type="evidence" value="ECO:0007669"/>
    <property type="project" value="UniProtKB-SubCell"/>
</dbReference>
<feature type="transmembrane region" description="Helical" evidence="8">
    <location>
        <begin position="263"/>
        <end position="289"/>
    </location>
</feature>
<dbReference type="Gene3D" id="1.10.3470.10">
    <property type="entry name" value="ABC transporter involved in vitamin B12 uptake, BtuC"/>
    <property type="match status" value="1"/>
</dbReference>
<evidence type="ECO:0000256" key="6">
    <source>
        <dbReference type="ARBA" id="ARBA00022989"/>
    </source>
</evidence>
<keyword evidence="10" id="KW-1185">Reference proteome</keyword>
<dbReference type="STRING" id="48256.CLHUN_27270"/>
<evidence type="ECO:0000256" key="4">
    <source>
        <dbReference type="ARBA" id="ARBA00022475"/>
    </source>
</evidence>
<name>A0A1V4SHH1_RUMHU</name>
<organism evidence="9 10">
    <name type="scientific">Ruminiclostridium hungatei</name>
    <name type="common">Clostridium hungatei</name>
    <dbReference type="NCBI Taxonomy" id="48256"/>
    <lineage>
        <taxon>Bacteria</taxon>
        <taxon>Bacillati</taxon>
        <taxon>Bacillota</taxon>
        <taxon>Clostridia</taxon>
        <taxon>Eubacteriales</taxon>
        <taxon>Oscillospiraceae</taxon>
        <taxon>Ruminiclostridium</taxon>
    </lineage>
</organism>
<dbReference type="GO" id="GO:0033214">
    <property type="term" value="P:siderophore-iron import into cell"/>
    <property type="evidence" value="ECO:0007669"/>
    <property type="project" value="TreeGrafter"/>
</dbReference>
<evidence type="ECO:0000256" key="1">
    <source>
        <dbReference type="ARBA" id="ARBA00004651"/>
    </source>
</evidence>
<comment type="caution">
    <text evidence="9">The sequence shown here is derived from an EMBL/GenBank/DDBJ whole genome shotgun (WGS) entry which is preliminary data.</text>
</comment>
<dbReference type="PANTHER" id="PTHR30472:SF70">
    <property type="entry name" value="MOLYBDATE IMPORT SYSTEM PERMEASE PROTEIN MOLB"/>
    <property type="match status" value="1"/>
</dbReference>
<dbReference type="CDD" id="cd06550">
    <property type="entry name" value="TM_ABC_iron-siderophores_like"/>
    <property type="match status" value="1"/>
</dbReference>
<evidence type="ECO:0000313" key="9">
    <source>
        <dbReference type="EMBL" id="OPX43382.1"/>
    </source>
</evidence>
<keyword evidence="6 8" id="KW-1133">Transmembrane helix</keyword>
<evidence type="ECO:0000256" key="2">
    <source>
        <dbReference type="ARBA" id="ARBA00007935"/>
    </source>
</evidence>
<evidence type="ECO:0000256" key="5">
    <source>
        <dbReference type="ARBA" id="ARBA00022692"/>
    </source>
</evidence>
<dbReference type="FunFam" id="1.10.3470.10:FF:000001">
    <property type="entry name" value="Vitamin B12 ABC transporter permease BtuC"/>
    <property type="match status" value="1"/>
</dbReference>
<accession>A0A1V4SHH1</accession>
<dbReference type="EMBL" id="MZGX01000018">
    <property type="protein sequence ID" value="OPX43382.1"/>
    <property type="molecule type" value="Genomic_DNA"/>
</dbReference>
<dbReference type="Pfam" id="PF01032">
    <property type="entry name" value="FecCD"/>
    <property type="match status" value="1"/>
</dbReference>
<dbReference type="GO" id="GO:0022857">
    <property type="term" value="F:transmembrane transporter activity"/>
    <property type="evidence" value="ECO:0007669"/>
    <property type="project" value="InterPro"/>
</dbReference>
<feature type="transmembrane region" description="Helical" evidence="8">
    <location>
        <begin position="145"/>
        <end position="163"/>
    </location>
</feature>
<protein>
    <submittedName>
        <fullName evidence="9">Putative ABC transporter permease protein</fullName>
    </submittedName>
</protein>
<keyword evidence="5 8" id="KW-0812">Transmembrane</keyword>
<proteinExistence type="inferred from homology"/>
<feature type="transmembrane region" description="Helical" evidence="8">
    <location>
        <begin position="169"/>
        <end position="193"/>
    </location>
</feature>
<keyword evidence="4" id="KW-1003">Cell membrane</keyword>
<dbReference type="Proteomes" id="UP000191554">
    <property type="component" value="Unassembled WGS sequence"/>
</dbReference>
<dbReference type="SUPFAM" id="SSF81345">
    <property type="entry name" value="ABC transporter involved in vitamin B12 uptake, BtuC"/>
    <property type="match status" value="1"/>
</dbReference>
<evidence type="ECO:0000313" key="10">
    <source>
        <dbReference type="Proteomes" id="UP000191554"/>
    </source>
</evidence>
<evidence type="ECO:0000256" key="3">
    <source>
        <dbReference type="ARBA" id="ARBA00022448"/>
    </source>
</evidence>
<sequence length="357" mass="38518">MEAVEDKPEPVKKQYASINKMDRNRVILFSMFILLIAAIFISFIIGRYRIPVPQLLEILKGKLLGMPQTWPAAVETVIFKVRIPRICADLMVGAALATSGATYQGLFKNPMVSPDILGASAGAGFGAAIAILLSFNLVGVQLSSFVFGLGAVILTYMVGSIIGRSSNAILILVLTGMVVSTMFSSFTSITKYLADTDNKLPAITFWLMGGLSSVSTTDIKVLLVPFCLGIIPLFLLRWRLNVLSFGEEEAQALGIDTKTTRKIIIVCATLLTASAVSVSGMIGWIGLVIPHIARLLVGPNYKELLPASFLAGGIFLIIVDNVARSAFTIEIPLGILTSLIGAPFFMYLLIKGRRSWI</sequence>
<dbReference type="AlphaFoldDB" id="A0A1V4SHH1"/>
<feature type="transmembrane region" description="Helical" evidence="8">
    <location>
        <begin position="116"/>
        <end position="138"/>
    </location>
</feature>
<gene>
    <name evidence="9" type="ORF">CLHUN_27270</name>
</gene>
<comment type="similarity">
    <text evidence="2">Belongs to the binding-protein-dependent transport system permease family. FecCD subfamily.</text>
</comment>
<feature type="transmembrane region" description="Helical" evidence="8">
    <location>
        <begin position="331"/>
        <end position="350"/>
    </location>
</feature>
<evidence type="ECO:0000256" key="8">
    <source>
        <dbReference type="SAM" id="Phobius"/>
    </source>
</evidence>
<keyword evidence="7 8" id="KW-0472">Membrane</keyword>
<dbReference type="OrthoDB" id="9792889at2"/>
<comment type="subcellular location">
    <subcellularLocation>
        <location evidence="1">Cell membrane</location>
        <topology evidence="1">Multi-pass membrane protein</topology>
    </subcellularLocation>
</comment>
<dbReference type="InterPro" id="IPR000522">
    <property type="entry name" value="ABC_transptr_permease_BtuC"/>
</dbReference>
<dbReference type="PANTHER" id="PTHR30472">
    <property type="entry name" value="FERRIC ENTEROBACTIN TRANSPORT SYSTEM PERMEASE PROTEIN"/>
    <property type="match status" value="1"/>
</dbReference>